<evidence type="ECO:0000313" key="4">
    <source>
        <dbReference type="WBParaSite" id="ACRNAN_Path_527.g1994.t1"/>
    </source>
</evidence>
<dbReference type="Gene3D" id="3.40.50.300">
    <property type="entry name" value="P-loop containing nucleotide triphosphate hydrolases"/>
    <property type="match status" value="1"/>
</dbReference>
<keyword evidence="3" id="KW-1185">Reference proteome</keyword>
<dbReference type="Pfam" id="PF01926">
    <property type="entry name" value="MMR_HSR1"/>
    <property type="match status" value="1"/>
</dbReference>
<dbReference type="CDD" id="cd00882">
    <property type="entry name" value="Ras_like_GTPase"/>
    <property type="match status" value="1"/>
</dbReference>
<dbReference type="AlphaFoldDB" id="A0A914C7U9"/>
<protein>
    <submittedName>
        <fullName evidence="4">G domain-containing protein</fullName>
    </submittedName>
</protein>
<organism evidence="3 4">
    <name type="scientific">Acrobeloides nanus</name>
    <dbReference type="NCBI Taxonomy" id="290746"/>
    <lineage>
        <taxon>Eukaryota</taxon>
        <taxon>Metazoa</taxon>
        <taxon>Ecdysozoa</taxon>
        <taxon>Nematoda</taxon>
        <taxon>Chromadorea</taxon>
        <taxon>Rhabditida</taxon>
        <taxon>Tylenchina</taxon>
        <taxon>Cephalobomorpha</taxon>
        <taxon>Cephaloboidea</taxon>
        <taxon>Cephalobidae</taxon>
        <taxon>Acrobeloides</taxon>
    </lineage>
</organism>
<dbReference type="PANTHER" id="PTHR32046">
    <property type="entry name" value="G DOMAIN-CONTAINING PROTEIN"/>
    <property type="match status" value="1"/>
</dbReference>
<feature type="coiled-coil region" evidence="1">
    <location>
        <begin position="49"/>
        <end position="105"/>
    </location>
</feature>
<dbReference type="SUPFAM" id="SSF52540">
    <property type="entry name" value="P-loop containing nucleoside triphosphate hydrolases"/>
    <property type="match status" value="1"/>
</dbReference>
<dbReference type="WBParaSite" id="ACRNAN_Path_527.g1994.t1">
    <property type="protein sequence ID" value="ACRNAN_Path_527.g1994.t1"/>
    <property type="gene ID" value="ACRNAN_Path_527.g1994"/>
</dbReference>
<keyword evidence="1" id="KW-0175">Coiled coil</keyword>
<sequence>MRKKSVYLSDNIFIYDIIDCSFDHYFFEFEKNIDAVPKRKSNIDLSEFLKAISEQLLKELNEIQTKQNEIQTRFFNETKTGSNSVADINNELVQLKDQNTKVYKQTMEMNKKFDQFMNQYLSNQKGNFNQLTHSNKDETPISFVAPIRKGSSTDISQLFSNTKSNEYNILMFGERGIGKTTFINAFYHNVSFTSFEKANTKPPKFLIPGKFLIQKLNIEVGDTLQTSQQGTEASQVYDIMLNNKTFRFIDTPGVNDELDIDENKQILLSILNNYNNIDFICFCVAPNISRKTKSVELLSFFDT</sequence>
<dbReference type="Proteomes" id="UP000887540">
    <property type="component" value="Unplaced"/>
</dbReference>
<feature type="domain" description="G" evidence="2">
    <location>
        <begin position="169"/>
        <end position="293"/>
    </location>
</feature>
<evidence type="ECO:0000259" key="2">
    <source>
        <dbReference type="Pfam" id="PF01926"/>
    </source>
</evidence>
<dbReference type="PANTHER" id="PTHR32046:SF11">
    <property type="entry name" value="IMMUNE-ASSOCIATED NUCLEOTIDE-BINDING PROTEIN 10-LIKE"/>
    <property type="match status" value="1"/>
</dbReference>
<dbReference type="InterPro" id="IPR006073">
    <property type="entry name" value="GTP-bd"/>
</dbReference>
<proteinExistence type="predicted"/>
<name>A0A914C7U9_9BILA</name>
<dbReference type="InterPro" id="IPR027417">
    <property type="entry name" value="P-loop_NTPase"/>
</dbReference>
<reference evidence="4" key="1">
    <citation type="submission" date="2022-11" db="UniProtKB">
        <authorList>
            <consortium name="WormBaseParasite"/>
        </authorList>
    </citation>
    <scope>IDENTIFICATION</scope>
</reference>
<accession>A0A914C7U9</accession>
<evidence type="ECO:0000313" key="3">
    <source>
        <dbReference type="Proteomes" id="UP000887540"/>
    </source>
</evidence>
<evidence type="ECO:0000256" key="1">
    <source>
        <dbReference type="SAM" id="Coils"/>
    </source>
</evidence>